<evidence type="ECO:0000313" key="1">
    <source>
        <dbReference type="EMBL" id="TMR08747.1"/>
    </source>
</evidence>
<name>A0A5S4EYH7_9ACTN</name>
<evidence type="ECO:0000313" key="2">
    <source>
        <dbReference type="Proteomes" id="UP000306628"/>
    </source>
</evidence>
<accession>A0A5S4EYH7</accession>
<keyword evidence="2" id="KW-1185">Reference proteome</keyword>
<dbReference type="Proteomes" id="UP000306628">
    <property type="component" value="Unassembled WGS sequence"/>
</dbReference>
<dbReference type="EMBL" id="VCKX01000639">
    <property type="protein sequence ID" value="TMR08747.1"/>
    <property type="molecule type" value="Genomic_DNA"/>
</dbReference>
<organism evidence="1 2">
    <name type="scientific">Nonomuraea zeae</name>
    <dbReference type="NCBI Taxonomy" id="1642303"/>
    <lineage>
        <taxon>Bacteria</taxon>
        <taxon>Bacillati</taxon>
        <taxon>Actinomycetota</taxon>
        <taxon>Actinomycetes</taxon>
        <taxon>Streptosporangiales</taxon>
        <taxon>Streptosporangiaceae</taxon>
        <taxon>Nonomuraea</taxon>
    </lineage>
</organism>
<comment type="caution">
    <text evidence="1">The sequence shown here is derived from an EMBL/GenBank/DDBJ whole genome shotgun (WGS) entry which is preliminary data.</text>
</comment>
<reference evidence="1 2" key="1">
    <citation type="submission" date="2019-05" db="EMBL/GenBank/DDBJ databases">
        <title>Draft genome sequence of Nonomuraea zeae DSM 100528.</title>
        <authorList>
            <person name="Saricaoglu S."/>
            <person name="Isik K."/>
        </authorList>
    </citation>
    <scope>NUCLEOTIDE SEQUENCE [LARGE SCALE GENOMIC DNA]</scope>
    <source>
        <strain evidence="1 2">DSM 100528</strain>
    </source>
</reference>
<dbReference type="AlphaFoldDB" id="A0A5S4EYH7"/>
<proteinExistence type="predicted"/>
<sequence>MWKARTLALCQAGRTAEAVRIVRELLAGPHAPDALLHATWAMCGDFAGDLGVTAEAIASMRSGGHGWADAGGWALAQGRLAMLRGELGAALLLLRTPAGHETPLGRAERMAAYATALALRGDGTGAQEAALAAARSRITWTGLRHWVAHAGVWAEAARGDLSRAVTLALALAGECRQGGPASFESMALHDAVRLGAPAAALPRLTELAEIQDGPRVRLAAHHARALTQADPVALLATAADFEALGLRLFASEVRDQARAISCGTPVRWHPHPL</sequence>
<gene>
    <name evidence="1" type="ORF">ETD85_62020</name>
</gene>
<protein>
    <submittedName>
        <fullName evidence="1">Uncharacterized protein</fullName>
    </submittedName>
</protein>